<dbReference type="EMBL" id="JBJVNE010000015">
    <property type="protein sequence ID" value="MFM9650095.1"/>
    <property type="molecule type" value="Genomic_DNA"/>
</dbReference>
<name>A0ABW9INM4_STRGJ</name>
<dbReference type="Proteomes" id="UP001631993">
    <property type="component" value="Unassembled WGS sequence"/>
</dbReference>
<keyword evidence="4 6" id="KW-0663">Pyridoxal phosphate</keyword>
<dbReference type="Gene3D" id="3.90.1150.10">
    <property type="entry name" value="Aspartate Aminotransferase, domain 1"/>
    <property type="match status" value="1"/>
</dbReference>
<dbReference type="Pfam" id="PF00155">
    <property type="entry name" value="Aminotran_1_2"/>
    <property type="match status" value="1"/>
</dbReference>
<dbReference type="PANTHER" id="PTHR13693">
    <property type="entry name" value="CLASS II AMINOTRANSFERASE/8-AMINO-7-OXONONANOATE SYNTHASE"/>
    <property type="match status" value="1"/>
</dbReference>
<comment type="caution">
    <text evidence="8">The sequence shown here is derived from an EMBL/GenBank/DDBJ whole genome shotgun (WGS) entry which is preliminary data.</text>
</comment>
<feature type="domain" description="Aminotransferase class I/classII large" evidence="7">
    <location>
        <begin position="59"/>
        <end position="391"/>
    </location>
</feature>
<keyword evidence="3" id="KW-0808">Transferase</keyword>
<evidence type="ECO:0000256" key="6">
    <source>
        <dbReference type="RuleBase" id="RU003693"/>
    </source>
</evidence>
<evidence type="ECO:0000256" key="4">
    <source>
        <dbReference type="ARBA" id="ARBA00022898"/>
    </source>
</evidence>
<evidence type="ECO:0000259" key="7">
    <source>
        <dbReference type="Pfam" id="PF00155"/>
    </source>
</evidence>
<dbReference type="InterPro" id="IPR015421">
    <property type="entry name" value="PyrdxlP-dep_Trfase_major"/>
</dbReference>
<gene>
    <name evidence="8" type="ORF">ACKI1S_28595</name>
</gene>
<organism evidence="8 9">
    <name type="scientific">Streptomyces galilaeus</name>
    <dbReference type="NCBI Taxonomy" id="33899"/>
    <lineage>
        <taxon>Bacteria</taxon>
        <taxon>Bacillati</taxon>
        <taxon>Actinomycetota</taxon>
        <taxon>Actinomycetes</taxon>
        <taxon>Kitasatosporales</taxon>
        <taxon>Streptomycetaceae</taxon>
        <taxon>Streptomyces</taxon>
    </lineage>
</organism>
<dbReference type="InterPro" id="IPR015424">
    <property type="entry name" value="PyrdxlP-dep_Trfase"/>
</dbReference>
<dbReference type="Gene3D" id="3.40.640.10">
    <property type="entry name" value="Type I PLP-dependent aspartate aminotransferase-like (Major domain)"/>
    <property type="match status" value="1"/>
</dbReference>
<dbReference type="SUPFAM" id="SSF53383">
    <property type="entry name" value="PLP-dependent transferases"/>
    <property type="match status" value="1"/>
</dbReference>
<evidence type="ECO:0000313" key="9">
    <source>
        <dbReference type="Proteomes" id="UP001631993"/>
    </source>
</evidence>
<dbReference type="InterPro" id="IPR001917">
    <property type="entry name" value="Aminotrans_II_pyridoxalP_BS"/>
</dbReference>
<dbReference type="InterPro" id="IPR050087">
    <property type="entry name" value="AON_synthase_class-II"/>
</dbReference>
<dbReference type="GO" id="GO:0008483">
    <property type="term" value="F:transaminase activity"/>
    <property type="evidence" value="ECO:0007669"/>
    <property type="project" value="UniProtKB-KW"/>
</dbReference>
<dbReference type="PROSITE" id="PS00599">
    <property type="entry name" value="AA_TRANSFER_CLASS_2"/>
    <property type="match status" value="1"/>
</dbReference>
<evidence type="ECO:0000313" key="8">
    <source>
        <dbReference type="EMBL" id="MFM9650095.1"/>
    </source>
</evidence>
<evidence type="ECO:0000256" key="2">
    <source>
        <dbReference type="ARBA" id="ARBA00013187"/>
    </source>
</evidence>
<proteinExistence type="inferred from homology"/>
<evidence type="ECO:0000256" key="1">
    <source>
        <dbReference type="ARBA" id="ARBA00001933"/>
    </source>
</evidence>
<dbReference type="InterPro" id="IPR015422">
    <property type="entry name" value="PyrdxlP-dep_Trfase_small"/>
</dbReference>
<comment type="catalytic activity">
    <reaction evidence="5">
        <text>6-carboxyhexanoyl-[ACP] + L-alanine + H(+) = (8S)-8-amino-7-oxononanoate + holo-[ACP] + CO2</text>
        <dbReference type="Rhea" id="RHEA:42288"/>
        <dbReference type="Rhea" id="RHEA-COMP:9685"/>
        <dbReference type="Rhea" id="RHEA-COMP:9955"/>
        <dbReference type="ChEBI" id="CHEBI:15378"/>
        <dbReference type="ChEBI" id="CHEBI:16526"/>
        <dbReference type="ChEBI" id="CHEBI:57972"/>
        <dbReference type="ChEBI" id="CHEBI:64479"/>
        <dbReference type="ChEBI" id="CHEBI:78846"/>
        <dbReference type="ChEBI" id="CHEBI:149468"/>
        <dbReference type="EC" id="2.3.1.47"/>
    </reaction>
</comment>
<dbReference type="PANTHER" id="PTHR13693:SF3">
    <property type="entry name" value="LD36009P"/>
    <property type="match status" value="1"/>
</dbReference>
<comment type="similarity">
    <text evidence="6">Belongs to the class-II pyridoxal-phosphate-dependent aminotransferase family.</text>
</comment>
<dbReference type="EC" id="2.3.1.47" evidence="2"/>
<protein>
    <recommendedName>
        <fullName evidence="2">8-amino-7-oxononanoate synthase</fullName>
        <ecNumber evidence="2">2.3.1.47</ecNumber>
    </recommendedName>
</protein>
<accession>A0ABW9INM4</accession>
<keyword evidence="8" id="KW-0032">Aminotransferase</keyword>
<keyword evidence="9" id="KW-1185">Reference proteome</keyword>
<evidence type="ECO:0000256" key="5">
    <source>
        <dbReference type="ARBA" id="ARBA00047715"/>
    </source>
</evidence>
<dbReference type="InterPro" id="IPR004839">
    <property type="entry name" value="Aminotransferase_I/II_large"/>
</dbReference>
<dbReference type="GeneID" id="93767078"/>
<comment type="cofactor">
    <cofactor evidence="1 6">
        <name>pyridoxal 5'-phosphate</name>
        <dbReference type="ChEBI" id="CHEBI:597326"/>
    </cofactor>
</comment>
<reference evidence="8 9" key="1">
    <citation type="submission" date="2024-12" db="EMBL/GenBank/DDBJ databases">
        <title>Forecasting of Potato common scab and diversities of Pathogenic streptomyces spp. in china.</title>
        <authorList>
            <person name="Handique U."/>
            <person name="Wu J."/>
        </authorList>
    </citation>
    <scope>NUCLEOTIDE SEQUENCE [LARGE SCALE GENOMIC DNA]</scope>
    <source>
        <strain evidence="8 9">ZRIMU1585</strain>
    </source>
</reference>
<evidence type="ECO:0000256" key="3">
    <source>
        <dbReference type="ARBA" id="ARBA00022679"/>
    </source>
</evidence>
<dbReference type="RefSeq" id="WP_150469253.1">
    <property type="nucleotide sequence ID" value="NZ_BMVS01000031.1"/>
</dbReference>
<sequence length="412" mass="43921">MSAIQALSQRGNPTDLYSRFSSFTAARDLMAADLYPFFLPLEGGEGPTVRRDGRTLIMCGSNNYLGLTGHPEVLAAARSALDRYGSSRTGSRFLNGNTDLHQELEAELADYLGKPAALVMSTGYQTNLGVLGTVLTPRDYVVLDRSAHASLLDGCRLSGAKVRWFPHNDPEGLRRTLERIPDEAGRLVVVDGVYSMEGDVCDLPAVVKMCSAYGARLLLDDAHGLGVLAEGRGTAAHFGLTDEVDLITVTFSKSLASLGGAVAGSEEAIHYLRHHARSLMFSASTTPTNAAAALAALRLLRARPELATAVQANAAYVRRGLAEAGVRSTPSSTPIVSLPTPGALETLTTWQRLLHDGVYVNPVLPPAAEPRLRTSYMASHTLDQLDRVVEACAAQDALLERPGNEGRSVSVA</sequence>